<dbReference type="Gene3D" id="3.20.20.140">
    <property type="entry name" value="Metal-dependent hydrolases"/>
    <property type="match status" value="1"/>
</dbReference>
<keyword evidence="3" id="KW-1185">Reference proteome</keyword>
<accession>D0LZR8</accession>
<dbReference type="eggNOG" id="COG0613">
    <property type="taxonomic scope" value="Bacteria"/>
</dbReference>
<dbReference type="InterPro" id="IPR003141">
    <property type="entry name" value="Pol/His_phosphatase_N"/>
</dbReference>
<keyword evidence="2" id="KW-0808">Transferase</keyword>
<dbReference type="InterPro" id="IPR050194">
    <property type="entry name" value="Glycosyltransferase_grp1"/>
</dbReference>
<reference evidence="2 3" key="1">
    <citation type="journal article" date="2010" name="Stand. Genomic Sci.">
        <title>Complete genome sequence of Haliangium ochraceum type strain (SMP-2).</title>
        <authorList>
            <consortium name="US DOE Joint Genome Institute (JGI-PGF)"/>
            <person name="Ivanova N."/>
            <person name="Daum C."/>
            <person name="Lang E."/>
            <person name="Abt B."/>
            <person name="Kopitz M."/>
            <person name="Saunders E."/>
            <person name="Lapidus A."/>
            <person name="Lucas S."/>
            <person name="Glavina Del Rio T."/>
            <person name="Nolan M."/>
            <person name="Tice H."/>
            <person name="Copeland A."/>
            <person name="Cheng J.F."/>
            <person name="Chen F."/>
            <person name="Bruce D."/>
            <person name="Goodwin L."/>
            <person name="Pitluck S."/>
            <person name="Mavromatis K."/>
            <person name="Pati A."/>
            <person name="Mikhailova N."/>
            <person name="Chen A."/>
            <person name="Palaniappan K."/>
            <person name="Land M."/>
            <person name="Hauser L."/>
            <person name="Chang Y.J."/>
            <person name="Jeffries C.D."/>
            <person name="Detter J.C."/>
            <person name="Brettin T."/>
            <person name="Rohde M."/>
            <person name="Goker M."/>
            <person name="Bristow J."/>
            <person name="Markowitz V."/>
            <person name="Eisen J.A."/>
            <person name="Hugenholtz P."/>
            <person name="Kyrpides N.C."/>
            <person name="Klenk H.P."/>
        </authorList>
    </citation>
    <scope>NUCLEOTIDE SEQUENCE [LARGE SCALE GENOMIC DNA]</scope>
    <source>
        <strain evidence="3">DSM 14365 / CIP 107738 / JCM 11303 / AJ 13395 / SMP-2</strain>
    </source>
</reference>
<gene>
    <name evidence="2" type="ordered locus">Hoch_5565</name>
</gene>
<dbReference type="OrthoDB" id="9802525at2"/>
<dbReference type="RefSeq" id="WP_012830639.1">
    <property type="nucleotide sequence ID" value="NC_013440.1"/>
</dbReference>
<dbReference type="InterPro" id="IPR028098">
    <property type="entry name" value="Glyco_trans_4-like_N"/>
</dbReference>
<organism evidence="2 3">
    <name type="scientific">Haliangium ochraceum (strain DSM 14365 / JCM 11303 / SMP-2)</name>
    <dbReference type="NCBI Taxonomy" id="502025"/>
    <lineage>
        <taxon>Bacteria</taxon>
        <taxon>Pseudomonadati</taxon>
        <taxon>Myxococcota</taxon>
        <taxon>Polyangia</taxon>
        <taxon>Haliangiales</taxon>
        <taxon>Kofleriaceae</taxon>
        <taxon>Haliangium</taxon>
    </lineage>
</organism>
<dbReference type="HOGENOM" id="CLU_018859_0_0_7"/>
<dbReference type="CDD" id="cd07432">
    <property type="entry name" value="PHP_HisPPase"/>
    <property type="match status" value="1"/>
</dbReference>
<evidence type="ECO:0000313" key="3">
    <source>
        <dbReference type="Proteomes" id="UP000001880"/>
    </source>
</evidence>
<dbReference type="Pfam" id="PF00534">
    <property type="entry name" value="Glycos_transf_1"/>
    <property type="match status" value="1"/>
</dbReference>
<dbReference type="InterPro" id="IPR001296">
    <property type="entry name" value="Glyco_trans_1"/>
</dbReference>
<dbReference type="STRING" id="502025.Hoch_5565"/>
<dbReference type="AlphaFoldDB" id="D0LZR8"/>
<dbReference type="Gene3D" id="3.40.50.2000">
    <property type="entry name" value="Glycogen Phosphorylase B"/>
    <property type="match status" value="2"/>
</dbReference>
<dbReference type="SUPFAM" id="SSF53756">
    <property type="entry name" value="UDP-Glycosyltransferase/glycogen phosphorylase"/>
    <property type="match status" value="1"/>
</dbReference>
<dbReference type="CAZy" id="GT4">
    <property type="family name" value="Glycosyltransferase Family 4"/>
</dbReference>
<dbReference type="KEGG" id="hoh:Hoch_5565"/>
<name>D0LZR8_HALO1</name>
<dbReference type="SUPFAM" id="SSF89550">
    <property type="entry name" value="PHP domain-like"/>
    <property type="match status" value="1"/>
</dbReference>
<dbReference type="CDD" id="cd03814">
    <property type="entry name" value="GT4-like"/>
    <property type="match status" value="1"/>
</dbReference>
<dbReference type="Pfam" id="PF13439">
    <property type="entry name" value="Glyco_transf_4"/>
    <property type="match status" value="1"/>
</dbReference>
<dbReference type="eggNOG" id="COG0438">
    <property type="taxonomic scope" value="Bacteria"/>
</dbReference>
<dbReference type="Proteomes" id="UP000001880">
    <property type="component" value="Chromosome"/>
</dbReference>
<evidence type="ECO:0000313" key="2">
    <source>
        <dbReference type="EMBL" id="ACY18047.1"/>
    </source>
</evidence>
<dbReference type="PANTHER" id="PTHR45947:SF3">
    <property type="entry name" value="SULFOQUINOVOSYL TRANSFERASE SQD2"/>
    <property type="match status" value="1"/>
</dbReference>
<protein>
    <submittedName>
        <fullName evidence="2">Glycosyl transferase group 1</fullName>
    </submittedName>
</protein>
<proteinExistence type="predicted"/>
<evidence type="ECO:0000259" key="1">
    <source>
        <dbReference type="SMART" id="SM00481"/>
    </source>
</evidence>
<dbReference type="EMBL" id="CP001804">
    <property type="protein sequence ID" value="ACY18047.1"/>
    <property type="molecule type" value="Genomic_DNA"/>
</dbReference>
<dbReference type="PANTHER" id="PTHR45947">
    <property type="entry name" value="SULFOQUINOVOSYL TRANSFERASE SQD2"/>
    <property type="match status" value="1"/>
</dbReference>
<sequence length="810" mass="88123">MKTEAIEVRVDLHVHSSYSDTPQNWFLRTGGVAESYTSPQTVYETAMRRGMSLVTLTDHNTIAGALELAAKYDNVFLSEEITARFPEDGCIVRVAALDISEAQHEDIARLRDNVYDLAAYLAQESIAAVWCHPLSDVNARLSRSHLERCFLMFRALELRNGSRDASHEQHLAELVTALSPAHLARFAEAHPQTPAINLEGRYAFTGGSDDYGGLAIARAYTAFHGSPTGASAASAVRSLTCAPAGECGDAPTIAHNAFSIASGHVQKQMAQNPAQMATPANISIITELMKRKSLFEQGGGRLDFDEMKEKGHQSSFQDMLVRMAEPALVHGWREVLGGFFGAAFGGRFGEAADAVSQVLKASMFDVPYIMAYHGFAQDRLAAERLYRDLAAQLADAKGTEADGSKDKAGATGSAPRNMRVAVISDTLDHVNGVALGLRRLHAQAQRSGLELDLVAVGGCDEMCVDADGLHRIPSIYSHTLEEYPELPWNVPHLPSLLRYLVERRIDMLQCSTPGPAGIAGLIAARLLGIPVVGQYHTDVPEYTMRLMGDPMLAGVVRIITSWFYRTVDRALVPSQWVARLINDMGVPAERITRIPRGIDLDLFRQAARDEHAFEEYGLNGEPKVLYVGRVSKEKGLSHLAAGFRRLSSELPGARLVVIGDGPYADELATQMPADKVIFTGPVTGEKLARLYASSDVFAFPSETETFGNVVVEAQATGLPVVVADRGAARENMREGVTGMVVDPRDPEAWCSTLKRLLEDSALRKQMSSAAQEFAQRYRMDAAAHGTFEEYARILDELRAGQPAAPTSAAD</sequence>
<feature type="domain" description="Polymerase/histidinol phosphatase N-terminal" evidence="1">
    <location>
        <begin position="10"/>
        <end position="85"/>
    </location>
</feature>
<dbReference type="InterPro" id="IPR016195">
    <property type="entry name" value="Pol/histidinol_Pase-like"/>
</dbReference>
<dbReference type="GO" id="GO:0016757">
    <property type="term" value="F:glycosyltransferase activity"/>
    <property type="evidence" value="ECO:0007669"/>
    <property type="project" value="InterPro"/>
</dbReference>
<dbReference type="SMART" id="SM00481">
    <property type="entry name" value="POLIIIAc"/>
    <property type="match status" value="1"/>
</dbReference>